<comment type="caution">
    <text evidence="1">The sequence shown here is derived from an EMBL/GenBank/DDBJ whole genome shotgun (WGS) entry which is preliminary data.</text>
</comment>
<dbReference type="Proteomes" id="UP000812287">
    <property type="component" value="Unassembled WGS sequence"/>
</dbReference>
<reference evidence="1" key="1">
    <citation type="submission" date="2020-11" db="EMBL/GenBank/DDBJ databases">
        <title>Adaptations for nitrogen fixation in a non-lichenized fungal sporocarp promotes dispersal by wood-feeding termites.</title>
        <authorList>
            <consortium name="DOE Joint Genome Institute"/>
            <person name="Koch R.A."/>
            <person name="Yoon G."/>
            <person name="Arayal U."/>
            <person name="Lail K."/>
            <person name="Amirebrahimi M."/>
            <person name="Labutti K."/>
            <person name="Lipzen A."/>
            <person name="Riley R."/>
            <person name="Barry K."/>
            <person name="Henrissat B."/>
            <person name="Grigoriev I.V."/>
            <person name="Herr J.R."/>
            <person name="Aime M.C."/>
        </authorList>
    </citation>
    <scope>NUCLEOTIDE SEQUENCE</scope>
    <source>
        <strain evidence="1">MCA 3950</strain>
    </source>
</reference>
<dbReference type="EMBL" id="MU250533">
    <property type="protein sequence ID" value="KAG7446966.1"/>
    <property type="molecule type" value="Genomic_DNA"/>
</dbReference>
<dbReference type="RefSeq" id="XP_043040466.1">
    <property type="nucleotide sequence ID" value="XM_043177144.1"/>
</dbReference>
<keyword evidence="2" id="KW-1185">Reference proteome</keyword>
<sequence length="513" mass="58771">MSCLTCSNCGFLNFPPPEPQLKAIQNSDGIISEILRGLRPLFDSDHALINAQIEELERLESSYNAQLQEIQLRHHTILKALENRKSIYAPIRRLPRDIVIEIIHSVCDSWWQDENGEEKHCDNSLDMAGPIWVLGRVCGLWRDTVYISPVSWARNILVRAPFSKHACEIWKTYLKQTGQHPLSMRISLTRTKLANANEIMSLLVQSCQRWKNLYITSLMSHTHHPKSISHLPVLQTFQINIWDDSDDVYRLDMCLNAPQLWKASLSLMGIHQVQLPLGITHYSGRITCAEDLQLLSQLPKLRVCHFWPTQLLLALIAVPVIMTELCQLYVDDIHALKLLTAPRLQRLSISAGPSQPLSDLIPFFCRSGCHLKSLGMCLTALSSASIRNIFLSEACFTISHFKIELDSRTITISNALAPPSVLPNLHHLVLCFMDPNFSRREQFALLDMIRSRRDTGLLKTIEVQFYDDLHQDNVHGMEADIRVLTGDNLKMRVEQRVPLYLDHLRLFYSREHD</sequence>
<dbReference type="OrthoDB" id="3365698at2759"/>
<name>A0A9P7VW48_9AGAR</name>
<evidence type="ECO:0000313" key="1">
    <source>
        <dbReference type="EMBL" id="KAG7446966.1"/>
    </source>
</evidence>
<evidence type="ECO:0008006" key="3">
    <source>
        <dbReference type="Google" id="ProtNLM"/>
    </source>
</evidence>
<protein>
    <recommendedName>
        <fullName evidence="3">F-box domain-containing protein</fullName>
    </recommendedName>
</protein>
<accession>A0A9P7VW48</accession>
<dbReference type="GeneID" id="66099431"/>
<organism evidence="1 2">
    <name type="scientific">Guyanagaster necrorhizus</name>
    <dbReference type="NCBI Taxonomy" id="856835"/>
    <lineage>
        <taxon>Eukaryota</taxon>
        <taxon>Fungi</taxon>
        <taxon>Dikarya</taxon>
        <taxon>Basidiomycota</taxon>
        <taxon>Agaricomycotina</taxon>
        <taxon>Agaricomycetes</taxon>
        <taxon>Agaricomycetidae</taxon>
        <taxon>Agaricales</taxon>
        <taxon>Marasmiineae</taxon>
        <taxon>Physalacriaceae</taxon>
        <taxon>Guyanagaster</taxon>
    </lineage>
</organism>
<evidence type="ECO:0000313" key="2">
    <source>
        <dbReference type="Proteomes" id="UP000812287"/>
    </source>
</evidence>
<dbReference type="AlphaFoldDB" id="A0A9P7VW48"/>
<proteinExistence type="predicted"/>
<gene>
    <name evidence="1" type="ORF">BT62DRAFT_1005363</name>
</gene>